<name>A0A7S0E8Z3_9EUKA</name>
<gene>
    <name evidence="2" type="ORF">PANT1444_LOCUS5101</name>
</gene>
<dbReference type="Pfam" id="PF13524">
    <property type="entry name" value="Glyco_trans_1_2"/>
    <property type="match status" value="1"/>
</dbReference>
<sequence>MPLSRGRVASWVREASRPGGNLSQYETFVGIAGSAGTVGNYMRPAEAYAQKMTQCQVIVTCNPGPHEGDSRLAEALASGALVLVDRMVAPPPELDHGRNMLFYDDEPSLMANLMWALREPSQADAIARAGKNAWISPTQMADRVLLEVSRSTGVPLPVRTFIVQPRPKRPNFNLGSFNTVVAGFNSSPYASMQKSPALAQVVILDAWRLMEADCTLDGVCVDQALRRLTSEHTGSTIVALDFSDAPGGLLPGSVDSAFRRAFGLNGGALNDSSKVHFVFKRSRVDRQKRMVFNYGRQVLPLYYPLQPAKLAAITEALALEGRAPRAVRRLHVCSFFKPS</sequence>
<dbReference type="InterPro" id="IPR055259">
    <property type="entry name" value="YkvP/CgeB_Glyco_trans-like"/>
</dbReference>
<reference evidence="2" key="1">
    <citation type="submission" date="2021-01" db="EMBL/GenBank/DDBJ databases">
        <authorList>
            <person name="Corre E."/>
            <person name="Pelletier E."/>
            <person name="Niang G."/>
            <person name="Scheremetjew M."/>
            <person name="Finn R."/>
            <person name="Kale V."/>
            <person name="Holt S."/>
            <person name="Cochrane G."/>
            <person name="Meng A."/>
            <person name="Brown T."/>
            <person name="Cohen L."/>
        </authorList>
    </citation>
    <scope>NUCLEOTIDE SEQUENCE</scope>
    <source>
        <strain evidence="2">CCMP1374</strain>
    </source>
</reference>
<evidence type="ECO:0000259" key="1">
    <source>
        <dbReference type="Pfam" id="PF13524"/>
    </source>
</evidence>
<proteinExistence type="predicted"/>
<dbReference type="EMBL" id="HBEP01009061">
    <property type="protein sequence ID" value="CAD8477169.1"/>
    <property type="molecule type" value="Transcribed_RNA"/>
</dbReference>
<protein>
    <recommendedName>
        <fullName evidence="1">Spore protein YkvP/CgeB glycosyl transferase-like domain-containing protein</fullName>
    </recommendedName>
</protein>
<dbReference type="AlphaFoldDB" id="A0A7S0E8Z3"/>
<organism evidence="2">
    <name type="scientific">Phaeocystis antarctica</name>
    <dbReference type="NCBI Taxonomy" id="33657"/>
    <lineage>
        <taxon>Eukaryota</taxon>
        <taxon>Haptista</taxon>
        <taxon>Haptophyta</taxon>
        <taxon>Prymnesiophyceae</taxon>
        <taxon>Phaeocystales</taxon>
        <taxon>Phaeocystaceae</taxon>
        <taxon>Phaeocystis</taxon>
    </lineage>
</organism>
<accession>A0A7S0E8Z3</accession>
<feature type="domain" description="Spore protein YkvP/CgeB glycosyl transferase-like" evidence="1">
    <location>
        <begin position="44"/>
        <end position="134"/>
    </location>
</feature>
<evidence type="ECO:0000313" key="2">
    <source>
        <dbReference type="EMBL" id="CAD8477169.1"/>
    </source>
</evidence>